<gene>
    <name evidence="2" type="ORF">D0869_03554</name>
</gene>
<organism evidence="2 3">
    <name type="scientific">Hortaea werneckii</name>
    <name type="common">Black yeast</name>
    <name type="synonym">Cladosporium werneckii</name>
    <dbReference type="NCBI Taxonomy" id="91943"/>
    <lineage>
        <taxon>Eukaryota</taxon>
        <taxon>Fungi</taxon>
        <taxon>Dikarya</taxon>
        <taxon>Ascomycota</taxon>
        <taxon>Pezizomycotina</taxon>
        <taxon>Dothideomycetes</taxon>
        <taxon>Dothideomycetidae</taxon>
        <taxon>Mycosphaerellales</taxon>
        <taxon>Teratosphaeriaceae</taxon>
        <taxon>Hortaea</taxon>
    </lineage>
</organism>
<dbReference type="VEuPathDB" id="FungiDB:BTJ68_09235"/>
<evidence type="ECO:0000256" key="1">
    <source>
        <dbReference type="SAM" id="MobiDB-lite"/>
    </source>
</evidence>
<accession>A0A3M6X4Q1</accession>
<evidence type="ECO:0000313" key="3">
    <source>
        <dbReference type="Proteomes" id="UP000281245"/>
    </source>
</evidence>
<sequence length="339" mass="36808">MGKRRPKPPIEQGAPVSVEIATDASSYTLPLHRSENSLFEFMDVLELNDSVEAGSEIQTGKWMGWQFEEDGKEVNNMGLPIAILHYESGHCEVAVLRGVKVAEEEPSQGRLQTRVVCSPECWIIEVENIGSAVTEEEIKEGGKGYGRVATTYSNGARFSLDRYHLLTPIKPRCSKTTQMIEGRITCAEHRLELAPEPPAPPSLLSEPGQPRWIAAQERWVDTPEPDNGRGVDPDAQPDTEPDAELTAEPNAAEPDEEPGAEPDAEPDTEPDTEPDMEARAESDAAEQGAGLDAGPDAEPNVAPDAEQDIGPGSESDAPLTAAEPGKTEVQKMSKFQHQR</sequence>
<feature type="compositionally biased region" description="Basic and acidic residues" evidence="1">
    <location>
        <begin position="221"/>
        <end position="232"/>
    </location>
</feature>
<reference evidence="2 3" key="1">
    <citation type="journal article" date="2018" name="BMC Genomics">
        <title>Genomic evidence for intraspecific hybridization in a clonal and extremely halotolerant yeast.</title>
        <authorList>
            <person name="Gostincar C."/>
            <person name="Stajich J.E."/>
            <person name="Zupancic J."/>
            <person name="Zalar P."/>
            <person name="Gunde-Cimerman N."/>
        </authorList>
    </citation>
    <scope>NUCLEOTIDE SEQUENCE [LARGE SCALE GENOMIC DNA]</scope>
    <source>
        <strain evidence="2 3">EXF-6656</strain>
    </source>
</reference>
<dbReference type="AlphaFoldDB" id="A0A3M6X4Q1"/>
<dbReference type="EMBL" id="QWIJ01000200">
    <property type="protein sequence ID" value="RMX85795.1"/>
    <property type="molecule type" value="Genomic_DNA"/>
</dbReference>
<protein>
    <submittedName>
        <fullName evidence="2">Uncharacterized protein</fullName>
    </submittedName>
</protein>
<name>A0A3M6X4Q1_HORWE</name>
<feature type="compositionally biased region" description="Acidic residues" evidence="1">
    <location>
        <begin position="253"/>
        <end position="275"/>
    </location>
</feature>
<dbReference type="OrthoDB" id="3938231at2759"/>
<evidence type="ECO:0000313" key="2">
    <source>
        <dbReference type="EMBL" id="RMX85795.1"/>
    </source>
</evidence>
<comment type="caution">
    <text evidence="2">The sequence shown here is derived from an EMBL/GenBank/DDBJ whole genome shotgun (WGS) entry which is preliminary data.</text>
</comment>
<feature type="region of interest" description="Disordered" evidence="1">
    <location>
        <begin position="221"/>
        <end position="339"/>
    </location>
</feature>
<proteinExistence type="predicted"/>
<dbReference type="Proteomes" id="UP000281245">
    <property type="component" value="Unassembled WGS sequence"/>
</dbReference>
<feature type="compositionally biased region" description="Acidic residues" evidence="1">
    <location>
        <begin position="235"/>
        <end position="245"/>
    </location>
</feature>